<name>A0A7S0L189_9EUKA</name>
<dbReference type="Gene3D" id="2.60.120.620">
    <property type="entry name" value="q2cbj1_9rhob like domain"/>
    <property type="match status" value="1"/>
</dbReference>
<gene>
    <name evidence="1" type="ORF">CPEL01642_LOCUS2473</name>
</gene>
<evidence type="ECO:0000313" key="1">
    <source>
        <dbReference type="EMBL" id="CAD8599143.1"/>
    </source>
</evidence>
<proteinExistence type="predicted"/>
<accession>A0A7S0L189</accession>
<organism evidence="1">
    <name type="scientific">Coccolithus braarudii</name>
    <dbReference type="NCBI Taxonomy" id="221442"/>
    <lineage>
        <taxon>Eukaryota</taxon>
        <taxon>Haptista</taxon>
        <taxon>Haptophyta</taxon>
        <taxon>Prymnesiophyceae</taxon>
        <taxon>Coccolithales</taxon>
        <taxon>Coccolithaceae</taxon>
        <taxon>Coccolithus</taxon>
    </lineage>
</organism>
<dbReference type="PANTHER" id="PTHR37563:SF2">
    <property type="entry name" value="PHYTANOYL-COA DIOXYGENASE FAMILY PROTEIN (AFU_ORTHOLOGUE AFUA_2G03330)"/>
    <property type="match status" value="1"/>
</dbReference>
<dbReference type="PANTHER" id="PTHR37563">
    <property type="entry name" value="PHYTANOYL-COA DIOXYGENASE FAMILY PROTEIN (AFU_ORTHOLOGUE AFUA_2G03330)"/>
    <property type="match status" value="1"/>
</dbReference>
<reference evidence="1" key="1">
    <citation type="submission" date="2021-01" db="EMBL/GenBank/DDBJ databases">
        <authorList>
            <person name="Corre E."/>
            <person name="Pelletier E."/>
            <person name="Niang G."/>
            <person name="Scheremetjew M."/>
            <person name="Finn R."/>
            <person name="Kale V."/>
            <person name="Holt S."/>
            <person name="Cochrane G."/>
            <person name="Meng A."/>
            <person name="Brown T."/>
            <person name="Cohen L."/>
        </authorList>
    </citation>
    <scope>NUCLEOTIDE SEQUENCE</scope>
    <source>
        <strain evidence="1">PLY182g</strain>
    </source>
</reference>
<evidence type="ECO:0008006" key="2">
    <source>
        <dbReference type="Google" id="ProtNLM"/>
    </source>
</evidence>
<dbReference type="EMBL" id="HBEY01005109">
    <property type="protein sequence ID" value="CAD8599143.1"/>
    <property type="molecule type" value="Transcribed_RNA"/>
</dbReference>
<dbReference type="AlphaFoldDB" id="A0A7S0L189"/>
<protein>
    <recommendedName>
        <fullName evidence="2">Phytanoyl-CoA dioxygenase</fullName>
    </recommendedName>
</protein>
<dbReference type="SUPFAM" id="SSF51197">
    <property type="entry name" value="Clavaminate synthase-like"/>
    <property type="match status" value="1"/>
</dbReference>
<sequence>MAHGVLGVRAILCPAEASALSALVDQELATRKTQATAADGSADEPAAITAYERWFGDVRQRRHRYDLKLNVVEPTVLRAAHGLCAALCPILEQALTIDAVVVELAAMVSDPGAKQQAYHPDSLLPSWCGSPLYTVFVALQDIEPSMGPTRVLPRTHDLESHRRLRDTSARGVLDRKAADVSGLHMGCSSGDCFLMDSRLWHRGGENDSDCRRRLFYVTFGVPHCRPQGSTYSILDELVGRLRLRDYHRWARVGKEATARAERIAAEASEANRSYAAIQVPLEDICASAATYTYSRSV</sequence>
<dbReference type="Pfam" id="PF05721">
    <property type="entry name" value="PhyH"/>
    <property type="match status" value="1"/>
</dbReference>
<dbReference type="InterPro" id="IPR051961">
    <property type="entry name" value="Fungal_Metabolite_Diox"/>
</dbReference>
<dbReference type="InterPro" id="IPR008775">
    <property type="entry name" value="Phytyl_CoA_dOase-like"/>
</dbReference>